<evidence type="ECO:0000256" key="2">
    <source>
        <dbReference type="ARBA" id="ARBA00022730"/>
    </source>
</evidence>
<evidence type="ECO:0000256" key="8">
    <source>
        <dbReference type="RuleBase" id="RU004005"/>
    </source>
</evidence>
<dbReference type="GO" id="GO:0003735">
    <property type="term" value="F:structural constituent of ribosome"/>
    <property type="evidence" value="ECO:0007669"/>
    <property type="project" value="InterPro"/>
</dbReference>
<evidence type="ECO:0000256" key="5">
    <source>
        <dbReference type="ARBA" id="ARBA00023274"/>
    </source>
</evidence>
<keyword evidence="4 7" id="KW-0689">Ribosomal protein</keyword>
<dbReference type="AlphaFoldDB" id="A0A0H4TA90"/>
<proteinExistence type="inferred from homology"/>
<organism evidence="11">
    <name type="scientific">uncultured delta proteobacterium Rifle_16ft_4_minimus_809</name>
    <dbReference type="NCBI Taxonomy" id="1665185"/>
    <lineage>
        <taxon>Bacteria</taxon>
        <taxon>Deltaproteobacteria</taxon>
        <taxon>environmental samples</taxon>
    </lineage>
</organism>
<protein>
    <recommendedName>
        <fullName evidence="6 7">Large ribosomal subunit protein uL22</fullName>
    </recommendedName>
</protein>
<dbReference type="PANTHER" id="PTHR13501">
    <property type="entry name" value="CHLOROPLAST 50S RIBOSOMAL PROTEIN L22-RELATED"/>
    <property type="match status" value="1"/>
</dbReference>
<gene>
    <name evidence="7" type="primary">rplV</name>
</gene>
<comment type="similarity">
    <text evidence="1 7 8">Belongs to the universal ribosomal protein uL22 family.</text>
</comment>
<dbReference type="InterPro" id="IPR001063">
    <property type="entry name" value="Ribosomal_uL22"/>
</dbReference>
<evidence type="ECO:0000256" key="9">
    <source>
        <dbReference type="RuleBase" id="RU004006"/>
    </source>
</evidence>
<comment type="function">
    <text evidence="7 10">This protein binds specifically to 23S rRNA; its binding is stimulated by other ribosomal proteins, e.g., L4, L17, and L20. It is important during the early stages of 50S assembly. It makes multiple contacts with different domains of the 23S rRNA in the assembled 50S subunit and ribosome.</text>
</comment>
<dbReference type="FunFam" id="3.90.470.10:FF:000001">
    <property type="entry name" value="50S ribosomal protein L22"/>
    <property type="match status" value="1"/>
</dbReference>
<evidence type="ECO:0000256" key="7">
    <source>
        <dbReference type="HAMAP-Rule" id="MF_01331"/>
    </source>
</evidence>
<evidence type="ECO:0000313" key="11">
    <source>
        <dbReference type="EMBL" id="AKQ04858.1"/>
    </source>
</evidence>
<comment type="subunit">
    <text evidence="7 9">Part of the 50S ribosomal subunit.</text>
</comment>
<evidence type="ECO:0000256" key="10">
    <source>
        <dbReference type="RuleBase" id="RU004008"/>
    </source>
</evidence>
<dbReference type="SUPFAM" id="SSF54843">
    <property type="entry name" value="Ribosomal protein L22"/>
    <property type="match status" value="1"/>
</dbReference>
<keyword evidence="3 7" id="KW-0694">RNA-binding</keyword>
<dbReference type="HAMAP" id="MF_01331_B">
    <property type="entry name" value="Ribosomal_uL22_B"/>
    <property type="match status" value="1"/>
</dbReference>
<dbReference type="GO" id="GO:0019843">
    <property type="term" value="F:rRNA binding"/>
    <property type="evidence" value="ECO:0007669"/>
    <property type="project" value="UniProtKB-UniRule"/>
</dbReference>
<dbReference type="NCBIfam" id="TIGR01044">
    <property type="entry name" value="rplV_bact"/>
    <property type="match status" value="1"/>
</dbReference>
<dbReference type="PROSITE" id="PS00464">
    <property type="entry name" value="RIBOSOMAL_L22"/>
    <property type="match status" value="1"/>
</dbReference>
<name>A0A0H4TA90_9DELT</name>
<accession>A0A0H4TA90</accession>
<evidence type="ECO:0000256" key="4">
    <source>
        <dbReference type="ARBA" id="ARBA00022980"/>
    </source>
</evidence>
<dbReference type="Gene3D" id="3.90.470.10">
    <property type="entry name" value="Ribosomal protein L22/L17"/>
    <property type="match status" value="1"/>
</dbReference>
<sequence length="110" mass="12192">MDAIAKAKYMRITPRKARLVVDLIRGKRVDQAFAILDFTPRAASKILTNLLKSAVANATQKEGVDVNNLKVKTICVDQGPSLKRFMPRAMGKASQIKKRTSHITVVLEES</sequence>
<comment type="function">
    <text evidence="7">The globular domain of the protein is located near the polypeptide exit tunnel on the outside of the subunit, while an extended beta-hairpin is found that lines the wall of the exit tunnel in the center of the 70S ribosome.</text>
</comment>
<dbReference type="EMBL" id="KT007051">
    <property type="protein sequence ID" value="AKQ04858.1"/>
    <property type="molecule type" value="Genomic_DNA"/>
</dbReference>
<dbReference type="GO" id="GO:0006412">
    <property type="term" value="P:translation"/>
    <property type="evidence" value="ECO:0007669"/>
    <property type="project" value="UniProtKB-UniRule"/>
</dbReference>
<dbReference type="InterPro" id="IPR047867">
    <property type="entry name" value="Ribosomal_uL22_bac/org-type"/>
</dbReference>
<dbReference type="PANTHER" id="PTHR13501:SF8">
    <property type="entry name" value="LARGE RIBOSOMAL SUBUNIT PROTEIN UL22M"/>
    <property type="match status" value="1"/>
</dbReference>
<dbReference type="InterPro" id="IPR036394">
    <property type="entry name" value="Ribosomal_uL22_sf"/>
</dbReference>
<dbReference type="InterPro" id="IPR005727">
    <property type="entry name" value="Ribosomal_uL22_bac/chlpt-type"/>
</dbReference>
<evidence type="ECO:0000256" key="1">
    <source>
        <dbReference type="ARBA" id="ARBA00009451"/>
    </source>
</evidence>
<evidence type="ECO:0000256" key="6">
    <source>
        <dbReference type="ARBA" id="ARBA00035207"/>
    </source>
</evidence>
<reference evidence="11" key="1">
    <citation type="journal article" date="2015" name="ISME J.">
        <title>Aquifer environment selects for microbial species cohorts in sediment and groundwater.</title>
        <authorList>
            <person name="Hug L.A."/>
            <person name="Thomas B.C."/>
            <person name="Brown C.T."/>
            <person name="Frischkorn K.R."/>
            <person name="Williams K.H."/>
            <person name="Tringe S.G."/>
            <person name="Banfield J.F."/>
        </authorList>
    </citation>
    <scope>NUCLEOTIDE SEQUENCE</scope>
</reference>
<dbReference type="GO" id="GO:0022625">
    <property type="term" value="C:cytosolic large ribosomal subunit"/>
    <property type="evidence" value="ECO:0007669"/>
    <property type="project" value="TreeGrafter"/>
</dbReference>
<evidence type="ECO:0000256" key="3">
    <source>
        <dbReference type="ARBA" id="ARBA00022884"/>
    </source>
</evidence>
<dbReference type="CDD" id="cd00336">
    <property type="entry name" value="Ribosomal_L22"/>
    <property type="match status" value="1"/>
</dbReference>
<keyword evidence="2 7" id="KW-0699">rRNA-binding</keyword>
<keyword evidence="5 7" id="KW-0687">Ribonucleoprotein</keyword>
<dbReference type="Pfam" id="PF00237">
    <property type="entry name" value="Ribosomal_L22"/>
    <property type="match status" value="1"/>
</dbReference>
<dbReference type="InterPro" id="IPR018260">
    <property type="entry name" value="Ribosomal_uL22_CS"/>
</dbReference>